<dbReference type="Gene3D" id="1.20.1250.20">
    <property type="entry name" value="MFS general substrate transporter like domains"/>
    <property type="match status" value="1"/>
</dbReference>
<comment type="subcellular location">
    <subcellularLocation>
        <location evidence="1">Cell membrane</location>
        <topology evidence="1">Multi-pass membrane protein</topology>
    </subcellularLocation>
</comment>
<evidence type="ECO:0000256" key="7">
    <source>
        <dbReference type="SAM" id="Phobius"/>
    </source>
</evidence>
<name>A0ABQ5QQ19_9ACTN</name>
<dbReference type="InterPro" id="IPR010290">
    <property type="entry name" value="TM_effector"/>
</dbReference>
<evidence type="ECO:0000313" key="9">
    <source>
        <dbReference type="Proteomes" id="UP001144280"/>
    </source>
</evidence>
<dbReference type="Proteomes" id="UP001144280">
    <property type="component" value="Unassembled WGS sequence"/>
</dbReference>
<evidence type="ECO:0000256" key="6">
    <source>
        <dbReference type="ARBA" id="ARBA00023136"/>
    </source>
</evidence>
<comment type="caution">
    <text evidence="8">The sequence shown here is derived from an EMBL/GenBank/DDBJ whole genome shotgun (WGS) entry which is preliminary data.</text>
</comment>
<dbReference type="Pfam" id="PF05977">
    <property type="entry name" value="MFS_3"/>
    <property type="match status" value="1"/>
</dbReference>
<evidence type="ECO:0000256" key="5">
    <source>
        <dbReference type="ARBA" id="ARBA00022989"/>
    </source>
</evidence>
<dbReference type="InterPro" id="IPR036259">
    <property type="entry name" value="MFS_trans_sf"/>
</dbReference>
<dbReference type="RefSeq" id="WP_281894016.1">
    <property type="nucleotide sequence ID" value="NZ_BSDI01000007.1"/>
</dbReference>
<keyword evidence="6 7" id="KW-0472">Membrane</keyword>
<feature type="transmembrane region" description="Helical" evidence="7">
    <location>
        <begin position="21"/>
        <end position="39"/>
    </location>
</feature>
<dbReference type="EMBL" id="BSDI01000007">
    <property type="protein sequence ID" value="GLH96743.1"/>
    <property type="molecule type" value="Genomic_DNA"/>
</dbReference>
<feature type="transmembrane region" description="Helical" evidence="7">
    <location>
        <begin position="45"/>
        <end position="70"/>
    </location>
</feature>
<evidence type="ECO:0000256" key="4">
    <source>
        <dbReference type="ARBA" id="ARBA00022692"/>
    </source>
</evidence>
<feature type="transmembrane region" description="Helical" evidence="7">
    <location>
        <begin position="313"/>
        <end position="331"/>
    </location>
</feature>
<feature type="transmembrane region" description="Helical" evidence="7">
    <location>
        <begin position="166"/>
        <end position="188"/>
    </location>
</feature>
<evidence type="ECO:0000313" key="8">
    <source>
        <dbReference type="EMBL" id="GLH96743.1"/>
    </source>
</evidence>
<evidence type="ECO:0000256" key="3">
    <source>
        <dbReference type="ARBA" id="ARBA00022475"/>
    </source>
</evidence>
<reference evidence="8" key="1">
    <citation type="submission" date="2022-12" db="EMBL/GenBank/DDBJ databases">
        <title>New Phytohabitans aurantiacus sp. RD004123 nov., an actinomycete isolated from soil.</title>
        <authorList>
            <person name="Triningsih D.W."/>
            <person name="Harunari E."/>
            <person name="Igarashi Y."/>
        </authorList>
    </citation>
    <scope>NUCLEOTIDE SEQUENCE</scope>
    <source>
        <strain evidence="8">RD004123</strain>
    </source>
</reference>
<gene>
    <name evidence="8" type="ORF">Pa4123_20170</name>
</gene>
<keyword evidence="3" id="KW-1003">Cell membrane</keyword>
<dbReference type="CDD" id="cd06173">
    <property type="entry name" value="MFS_MefA_like"/>
    <property type="match status" value="1"/>
</dbReference>
<feature type="transmembrane region" description="Helical" evidence="7">
    <location>
        <begin position="254"/>
        <end position="276"/>
    </location>
</feature>
<feature type="transmembrane region" description="Helical" evidence="7">
    <location>
        <begin position="222"/>
        <end position="248"/>
    </location>
</feature>
<organism evidence="8 9">
    <name type="scientific">Phytohabitans aurantiacus</name>
    <dbReference type="NCBI Taxonomy" id="3016789"/>
    <lineage>
        <taxon>Bacteria</taxon>
        <taxon>Bacillati</taxon>
        <taxon>Actinomycetota</taxon>
        <taxon>Actinomycetes</taxon>
        <taxon>Micromonosporales</taxon>
        <taxon>Micromonosporaceae</taxon>
    </lineage>
</organism>
<protein>
    <submittedName>
        <fullName evidence="8">MFS transporter</fullName>
    </submittedName>
</protein>
<proteinExistence type="predicted"/>
<keyword evidence="9" id="KW-1185">Reference proteome</keyword>
<sequence>MRQYLRVLGHGDFRRLWTGSIVSTLGDGMTFVALSWLVLSAPDGAARLGLLGVCYTAPVLLGGVAVGPLLDRFDKRAMLATDSLLRAAAVASIPLTAALGTTPGWLPFLVAAAYGLLKMVPLAGFPAAIPQLVDESELDTANALESLSFSVAGVVGPAAAGLLVGWVGAANVLLVDCASFLVFAVAAARVRRPLRPPATHGGTRTGAPSGTSALRAVLRDPVIVATTLAFMAFNVAEGMLMVTAPWLARNHLSGGATALGVLLSALAAGEIVGATFAGQRQPRGSRVVAIGLMQAAAAAAFLSLLAAPHQLPVIAGFFAVGALSAPMTVWAQSLRMRRIPPELHGRGFAALRTLMQATPPVGSALVTPLLVGGHLAAAAITMTAIAGLPALYLVMGVPDGDPVTGARG</sequence>
<keyword evidence="2" id="KW-0813">Transport</keyword>
<feature type="transmembrane region" description="Helical" evidence="7">
    <location>
        <begin position="288"/>
        <end position="307"/>
    </location>
</feature>
<dbReference type="PANTHER" id="PTHR23513:SF11">
    <property type="entry name" value="STAPHYLOFERRIN A TRANSPORTER"/>
    <property type="match status" value="1"/>
</dbReference>
<dbReference type="SUPFAM" id="SSF103473">
    <property type="entry name" value="MFS general substrate transporter"/>
    <property type="match status" value="1"/>
</dbReference>
<evidence type="ECO:0000256" key="1">
    <source>
        <dbReference type="ARBA" id="ARBA00004651"/>
    </source>
</evidence>
<keyword evidence="5 7" id="KW-1133">Transmembrane helix</keyword>
<evidence type="ECO:0000256" key="2">
    <source>
        <dbReference type="ARBA" id="ARBA00022448"/>
    </source>
</evidence>
<keyword evidence="4 7" id="KW-0812">Transmembrane</keyword>
<dbReference type="PANTHER" id="PTHR23513">
    <property type="entry name" value="INTEGRAL MEMBRANE EFFLUX PROTEIN-RELATED"/>
    <property type="match status" value="1"/>
</dbReference>
<feature type="transmembrane region" description="Helical" evidence="7">
    <location>
        <begin position="375"/>
        <end position="395"/>
    </location>
</feature>
<accession>A0ABQ5QQ19</accession>